<accession>A0ACD3B6W3</accession>
<evidence type="ECO:0000313" key="1">
    <source>
        <dbReference type="EMBL" id="TFK73581.1"/>
    </source>
</evidence>
<gene>
    <name evidence="1" type="ORF">BDN72DRAFT_834451</name>
</gene>
<protein>
    <submittedName>
        <fullName evidence="1">Uncharacterized protein</fullName>
    </submittedName>
</protein>
<reference evidence="1 2" key="1">
    <citation type="journal article" date="2019" name="Nat. Ecol. Evol.">
        <title>Megaphylogeny resolves global patterns of mushroom evolution.</title>
        <authorList>
            <person name="Varga T."/>
            <person name="Krizsan K."/>
            <person name="Foldi C."/>
            <person name="Dima B."/>
            <person name="Sanchez-Garcia M."/>
            <person name="Sanchez-Ramirez S."/>
            <person name="Szollosi G.J."/>
            <person name="Szarkandi J.G."/>
            <person name="Papp V."/>
            <person name="Albert L."/>
            <person name="Andreopoulos W."/>
            <person name="Angelini C."/>
            <person name="Antonin V."/>
            <person name="Barry K.W."/>
            <person name="Bougher N.L."/>
            <person name="Buchanan P."/>
            <person name="Buyck B."/>
            <person name="Bense V."/>
            <person name="Catcheside P."/>
            <person name="Chovatia M."/>
            <person name="Cooper J."/>
            <person name="Damon W."/>
            <person name="Desjardin D."/>
            <person name="Finy P."/>
            <person name="Geml J."/>
            <person name="Haridas S."/>
            <person name="Hughes K."/>
            <person name="Justo A."/>
            <person name="Karasinski D."/>
            <person name="Kautmanova I."/>
            <person name="Kiss B."/>
            <person name="Kocsube S."/>
            <person name="Kotiranta H."/>
            <person name="LaButti K.M."/>
            <person name="Lechner B.E."/>
            <person name="Liimatainen K."/>
            <person name="Lipzen A."/>
            <person name="Lukacs Z."/>
            <person name="Mihaltcheva S."/>
            <person name="Morgado L.N."/>
            <person name="Niskanen T."/>
            <person name="Noordeloos M.E."/>
            <person name="Ohm R.A."/>
            <person name="Ortiz-Santana B."/>
            <person name="Ovrebo C."/>
            <person name="Racz N."/>
            <person name="Riley R."/>
            <person name="Savchenko A."/>
            <person name="Shiryaev A."/>
            <person name="Soop K."/>
            <person name="Spirin V."/>
            <person name="Szebenyi C."/>
            <person name="Tomsovsky M."/>
            <person name="Tulloss R.E."/>
            <person name="Uehling J."/>
            <person name="Grigoriev I.V."/>
            <person name="Vagvolgyi C."/>
            <person name="Papp T."/>
            <person name="Martin F.M."/>
            <person name="Miettinen O."/>
            <person name="Hibbett D.S."/>
            <person name="Nagy L.G."/>
        </authorList>
    </citation>
    <scope>NUCLEOTIDE SEQUENCE [LARGE SCALE GENOMIC DNA]</scope>
    <source>
        <strain evidence="1 2">NL-1719</strain>
    </source>
</reference>
<sequence>MSSPWYFALDPRILTVSASLTSAALLLRSFLIHGEDRNLQSPQNSSPTAGDSGSERTRDFVSTVVLYASLRLVGCLVVLSLLISDATASDVYLTITSAMCLVFIYLSSLSFSALLVDHTTRRAIGLHLRVVLLTSWLACVYRYAWPALKGEVPPLDGGNVRTMWIHFAILFLIAVAIPLATPREYIPDNPQEKPNEEQTASPWSRWTFSFVDGIISSAQEAGPITDELLPLADADRAEHLAGASFPTLDPVSSLEGTSLLWGILKVFKRTYIGLVLLHIAQVLISFVSPIGVNMLLRHLEVGSDAWNIPPWFWVSLLFFGPFCQAIVSQQYSYIASRTMVRVEVILTQLIFTHSLRLRVNVEDSRTSSDRRNVTGRINNLATSDVANVAQMADVWVVVLLSPLQIVLSIVFLYPLLGWGAFAGLAVMLLCLPVPGYLARITRAYQGQRMRKTDARVQAVMEVVNALRMVKMFGWEEKASERVHNVRKEELVLLRKIKILELLSNNFNFFIPLATMIATFATYAYILQQPLTPSRVFASIAVFENLRLQLRQVMKALPSLVQGKTSLDRLDGFLRESELLSVGPQLPERQPAPPAYANLPALKDVEFRWSMDQQDQQPQPFSLRIRGALTFHPGVNLITGPVACGKSSFLLALLGEMHASPLGTDSWCSLPRGGGIAYAPQEPWILNETIRENIVFGLPFDSERYQKVIHQCALRPDLAQFEASDSTEIGERGMTLSGGQKARIGLARAVYSFAAILLLDDVLSALDVQTANWIMQKCFRGDLLRGRTVLLVTHNTALASPCANTLTVIDFNGEVSRQPILLAAPIYLPVPSALPSPVSPSTTALPSPGGTQRTLTRPRLGRLITAEEVPDGHVETSAFALYASSLSRFPAIFWILLPGAIIANEACIAFQAWFLGIWASQYEIHPPSEVSISYYLTGYSLLLLFSVMVYSGGYTLLTFGSIRASKILHHRLMQSLLRTTWRWLDTTPVSRVIIRATQDMRAIDGPISFWMRRVLDIAVGMAIRLGAIVIFNPLFIFPGVLITALGGFLGQLYMTTQLRVKREMSIARSPVLGHLGSVIQGVVSIRAFGVQERFLKRASRHIDRHARASLTYHHLSRWISIRSDALGGLFAASLGAYLIYGHGEKNGASASQTGFSLTMALGFSSLILTGVRVLNNFELSANSLERILQFLRIEQEPGYSRNDLPPAYWPTSGQIRVEGLTARHSDDGPDVLRSLSFIINSGERVGIVGRTGAGKSSLILSLLQCIPTQGQIFLDGVLTSSINLNALRSKITVIPQDPELLSGTLRYNLDPYGEHDDADLNDALRSAGLPSVRETQEGRLGLDSQILPGGQNLSVGQKQVIALARALVRGSKVMILDEATSSIDSQTDAIIQNSLRSHSRGVTILTVAHRLRTIMDFDKIMVLHAGRIVEYNEPALLLQNQQGYLRAMVDESPDRDWLRQMAGGRSRTVA</sequence>
<name>A0ACD3B6W3_9AGAR</name>
<keyword evidence="2" id="KW-1185">Reference proteome</keyword>
<dbReference type="Proteomes" id="UP000308600">
    <property type="component" value="Unassembled WGS sequence"/>
</dbReference>
<proteinExistence type="predicted"/>
<dbReference type="EMBL" id="ML208274">
    <property type="protein sequence ID" value="TFK73581.1"/>
    <property type="molecule type" value="Genomic_DNA"/>
</dbReference>
<organism evidence="1 2">
    <name type="scientific">Pluteus cervinus</name>
    <dbReference type="NCBI Taxonomy" id="181527"/>
    <lineage>
        <taxon>Eukaryota</taxon>
        <taxon>Fungi</taxon>
        <taxon>Dikarya</taxon>
        <taxon>Basidiomycota</taxon>
        <taxon>Agaricomycotina</taxon>
        <taxon>Agaricomycetes</taxon>
        <taxon>Agaricomycetidae</taxon>
        <taxon>Agaricales</taxon>
        <taxon>Pluteineae</taxon>
        <taxon>Pluteaceae</taxon>
        <taxon>Pluteus</taxon>
    </lineage>
</organism>
<evidence type="ECO:0000313" key="2">
    <source>
        <dbReference type="Proteomes" id="UP000308600"/>
    </source>
</evidence>